<dbReference type="Proteomes" id="UP000003374">
    <property type="component" value="Unassembled WGS sequence"/>
</dbReference>
<keyword evidence="2" id="KW-1185">Reference proteome</keyword>
<organism evidence="1 2">
    <name type="scientific">Nitrococcus mobilis Nb-231</name>
    <dbReference type="NCBI Taxonomy" id="314278"/>
    <lineage>
        <taxon>Bacteria</taxon>
        <taxon>Pseudomonadati</taxon>
        <taxon>Pseudomonadota</taxon>
        <taxon>Gammaproteobacteria</taxon>
        <taxon>Chromatiales</taxon>
        <taxon>Ectothiorhodospiraceae</taxon>
        <taxon>Nitrococcus</taxon>
    </lineage>
</organism>
<dbReference type="RefSeq" id="WP_004999217.1">
    <property type="nucleotide sequence ID" value="NZ_CH672427.1"/>
</dbReference>
<dbReference type="AlphaFoldDB" id="A4BUR2"/>
<comment type="caution">
    <text evidence="1">The sequence shown here is derived from an EMBL/GenBank/DDBJ whole genome shotgun (WGS) entry which is preliminary data.</text>
</comment>
<dbReference type="STRING" id="314278.NB231_01658"/>
<gene>
    <name evidence="1" type="ORF">NB231_01658</name>
</gene>
<reference evidence="1 2" key="1">
    <citation type="submission" date="2006-02" db="EMBL/GenBank/DDBJ databases">
        <authorList>
            <person name="Waterbury J."/>
            <person name="Ferriera S."/>
            <person name="Johnson J."/>
            <person name="Kravitz S."/>
            <person name="Halpern A."/>
            <person name="Remington K."/>
            <person name="Beeson K."/>
            <person name="Tran B."/>
            <person name="Rogers Y.-H."/>
            <person name="Friedman R."/>
            <person name="Venter J.C."/>
        </authorList>
    </citation>
    <scope>NUCLEOTIDE SEQUENCE [LARGE SCALE GENOMIC DNA]</scope>
    <source>
        <strain evidence="1 2">Nb-231</strain>
    </source>
</reference>
<dbReference type="SUPFAM" id="SSF52540">
    <property type="entry name" value="P-loop containing nucleoside triphosphate hydrolases"/>
    <property type="match status" value="1"/>
</dbReference>
<dbReference type="Gene3D" id="3.40.50.300">
    <property type="entry name" value="P-loop containing nucleotide triphosphate hydrolases"/>
    <property type="match status" value="1"/>
</dbReference>
<evidence type="ECO:0000313" key="2">
    <source>
        <dbReference type="Proteomes" id="UP000003374"/>
    </source>
</evidence>
<name>A4BUR2_9GAMM</name>
<evidence type="ECO:0000313" key="1">
    <source>
        <dbReference type="EMBL" id="EAR20516.1"/>
    </source>
</evidence>
<sequence length="111" mass="12202">MDFDERARPELTGLRASGDRVGVSGMSDGTADQLYFALRVAAIEECLGKAPGLPFVADDLFVNFDDARAVAGLEVLAMLARRTQVLFFTHHRHLVGLAERAFRGRLRAVEL</sequence>
<dbReference type="HOGENOM" id="CLU_2155676_0_0_6"/>
<dbReference type="PANTHER" id="PTHR41259:SF1">
    <property type="entry name" value="DOUBLE-STRAND BREAK REPAIR RAD50 ATPASE, PUTATIVE-RELATED"/>
    <property type="match status" value="1"/>
</dbReference>
<dbReference type="EMBL" id="AAOF01000020">
    <property type="protein sequence ID" value="EAR20516.1"/>
    <property type="molecule type" value="Genomic_DNA"/>
</dbReference>
<accession>A4BUR2</accession>
<dbReference type="PANTHER" id="PTHR41259">
    <property type="entry name" value="DOUBLE-STRAND BREAK REPAIR RAD50 ATPASE, PUTATIVE-RELATED"/>
    <property type="match status" value="1"/>
</dbReference>
<protein>
    <submittedName>
        <fullName evidence="1">Uncharacterized protein</fullName>
    </submittedName>
</protein>
<dbReference type="InterPro" id="IPR027417">
    <property type="entry name" value="P-loop_NTPase"/>
</dbReference>
<dbReference type="eggNOG" id="COG0419">
    <property type="taxonomic scope" value="Bacteria"/>
</dbReference>
<proteinExistence type="predicted"/>